<proteinExistence type="predicted"/>
<evidence type="ECO:0000313" key="2">
    <source>
        <dbReference type="Proteomes" id="UP000790377"/>
    </source>
</evidence>
<sequence>MSIVNNSAQTTSVSDVHSYSAPPLDESLYNLDPKAASLFKSLTGISDDQSLKEHILRVQADAYKVAPYPCIHRLTFTHMVIPEMPVYSDMLKIGREREGAILLDLGCCVGTDIRKIAFDGYPAENIIGCDLEAEFLTIGHDLFKSTPATFPAHFIPGDVFDPSLLSIVPPHDTAPEALAPNLSDLASLNPLQGRVSIIYTGKFFHLFTKERQLHLARALAGLLSPTPSSIICGAHMGSHNPGLYNFSNGLSKEFTLFCHSPESWTAMWDGEVFKKGFVRVEAILVKYDDIFLEETTQFCVLMWSVTRL</sequence>
<evidence type="ECO:0000313" key="1">
    <source>
        <dbReference type="EMBL" id="KAH7907016.1"/>
    </source>
</evidence>
<dbReference type="EMBL" id="MU267948">
    <property type="protein sequence ID" value="KAH7907016.1"/>
    <property type="molecule type" value="Genomic_DNA"/>
</dbReference>
<dbReference type="Proteomes" id="UP000790377">
    <property type="component" value="Unassembled WGS sequence"/>
</dbReference>
<keyword evidence="2" id="KW-1185">Reference proteome</keyword>
<reference evidence="1" key="1">
    <citation type="journal article" date="2021" name="New Phytol.">
        <title>Evolutionary innovations through gain and loss of genes in the ectomycorrhizal Boletales.</title>
        <authorList>
            <person name="Wu G."/>
            <person name="Miyauchi S."/>
            <person name="Morin E."/>
            <person name="Kuo A."/>
            <person name="Drula E."/>
            <person name="Varga T."/>
            <person name="Kohler A."/>
            <person name="Feng B."/>
            <person name="Cao Y."/>
            <person name="Lipzen A."/>
            <person name="Daum C."/>
            <person name="Hundley H."/>
            <person name="Pangilinan J."/>
            <person name="Johnson J."/>
            <person name="Barry K."/>
            <person name="LaButti K."/>
            <person name="Ng V."/>
            <person name="Ahrendt S."/>
            <person name="Min B."/>
            <person name="Choi I.G."/>
            <person name="Park H."/>
            <person name="Plett J.M."/>
            <person name="Magnuson J."/>
            <person name="Spatafora J.W."/>
            <person name="Nagy L.G."/>
            <person name="Henrissat B."/>
            <person name="Grigoriev I.V."/>
            <person name="Yang Z.L."/>
            <person name="Xu J."/>
            <person name="Martin F.M."/>
        </authorList>
    </citation>
    <scope>NUCLEOTIDE SEQUENCE</scope>
    <source>
        <strain evidence="1">ATCC 28755</strain>
    </source>
</reference>
<accession>A0ACB8A1K8</accession>
<name>A0ACB8A1K8_9AGAM</name>
<comment type="caution">
    <text evidence="1">The sequence shown here is derived from an EMBL/GenBank/DDBJ whole genome shotgun (WGS) entry which is preliminary data.</text>
</comment>
<organism evidence="1 2">
    <name type="scientific">Hygrophoropsis aurantiaca</name>
    <dbReference type="NCBI Taxonomy" id="72124"/>
    <lineage>
        <taxon>Eukaryota</taxon>
        <taxon>Fungi</taxon>
        <taxon>Dikarya</taxon>
        <taxon>Basidiomycota</taxon>
        <taxon>Agaricomycotina</taxon>
        <taxon>Agaricomycetes</taxon>
        <taxon>Agaricomycetidae</taxon>
        <taxon>Boletales</taxon>
        <taxon>Coniophorineae</taxon>
        <taxon>Hygrophoropsidaceae</taxon>
        <taxon>Hygrophoropsis</taxon>
    </lineage>
</organism>
<protein>
    <submittedName>
        <fullName evidence="1">Uncharacterized protein</fullName>
    </submittedName>
</protein>
<gene>
    <name evidence="1" type="ORF">BJ138DRAFT_1161182</name>
</gene>